<evidence type="ECO:0000256" key="2">
    <source>
        <dbReference type="ARBA" id="ARBA00007543"/>
    </source>
</evidence>
<evidence type="ECO:0000256" key="1">
    <source>
        <dbReference type="ARBA" id="ARBA00004651"/>
    </source>
</evidence>
<feature type="transmembrane region" description="Helical" evidence="7">
    <location>
        <begin position="121"/>
        <end position="145"/>
    </location>
</feature>
<dbReference type="GO" id="GO:0070069">
    <property type="term" value="C:cytochrome complex"/>
    <property type="evidence" value="ECO:0007669"/>
    <property type="project" value="TreeGrafter"/>
</dbReference>
<comment type="subcellular location">
    <subcellularLocation>
        <location evidence="1">Cell membrane</location>
        <topology evidence="1">Multi-pass membrane protein</topology>
    </subcellularLocation>
</comment>
<evidence type="ECO:0000256" key="6">
    <source>
        <dbReference type="ARBA" id="ARBA00023136"/>
    </source>
</evidence>
<dbReference type="KEGG" id="vin:AKJ08_1826"/>
<dbReference type="GO" id="GO:0005886">
    <property type="term" value="C:plasma membrane"/>
    <property type="evidence" value="ECO:0007669"/>
    <property type="project" value="UniProtKB-SubCell"/>
</dbReference>
<evidence type="ECO:0000256" key="4">
    <source>
        <dbReference type="ARBA" id="ARBA00022692"/>
    </source>
</evidence>
<proteinExistence type="inferred from homology"/>
<feature type="transmembrane region" description="Helical" evidence="7">
    <location>
        <begin position="76"/>
        <end position="100"/>
    </location>
</feature>
<dbReference type="GO" id="GO:0019646">
    <property type="term" value="P:aerobic electron transport chain"/>
    <property type="evidence" value="ECO:0007669"/>
    <property type="project" value="TreeGrafter"/>
</dbReference>
<feature type="transmembrane region" description="Helical" evidence="7">
    <location>
        <begin position="200"/>
        <end position="226"/>
    </location>
</feature>
<gene>
    <name evidence="8" type="ORF">AKJ08_1826</name>
</gene>
<protein>
    <submittedName>
        <fullName evidence="8">Putative Cytochrome bd2, subunit II</fullName>
    </submittedName>
</protein>
<feature type="transmembrane region" description="Helical" evidence="7">
    <location>
        <begin position="6"/>
        <end position="34"/>
    </location>
</feature>
<accession>A0A0K1PE81</accession>
<name>A0A0K1PE81_9BACT</name>
<dbReference type="Proteomes" id="UP000055590">
    <property type="component" value="Chromosome"/>
</dbReference>
<feature type="transmembrane region" description="Helical" evidence="7">
    <location>
        <begin position="165"/>
        <end position="188"/>
    </location>
</feature>
<dbReference type="OrthoDB" id="9776710at2"/>
<dbReference type="Pfam" id="PF02322">
    <property type="entry name" value="Cyt_bd_oxida_II"/>
    <property type="match status" value="1"/>
</dbReference>
<evidence type="ECO:0000313" key="9">
    <source>
        <dbReference type="Proteomes" id="UP000055590"/>
    </source>
</evidence>
<evidence type="ECO:0000256" key="5">
    <source>
        <dbReference type="ARBA" id="ARBA00022989"/>
    </source>
</evidence>
<dbReference type="STRING" id="1391653.AKJ08_1826"/>
<dbReference type="GO" id="GO:0009055">
    <property type="term" value="F:electron transfer activity"/>
    <property type="evidence" value="ECO:0007669"/>
    <property type="project" value="TreeGrafter"/>
</dbReference>
<reference evidence="8 9" key="1">
    <citation type="submission" date="2015-08" db="EMBL/GenBank/DDBJ databases">
        <authorList>
            <person name="Babu N.S."/>
            <person name="Beckwith C.J."/>
            <person name="Beseler K.G."/>
            <person name="Brison A."/>
            <person name="Carone J.V."/>
            <person name="Caskin T.P."/>
            <person name="Diamond M."/>
            <person name="Durham M.E."/>
            <person name="Foxe J.M."/>
            <person name="Go M."/>
            <person name="Henderson B.A."/>
            <person name="Jones I.B."/>
            <person name="McGettigan J.A."/>
            <person name="Micheletti S.J."/>
            <person name="Nasrallah M.E."/>
            <person name="Ortiz D."/>
            <person name="Piller C.R."/>
            <person name="Privatt S.R."/>
            <person name="Schneider S.L."/>
            <person name="Sharp S."/>
            <person name="Smith T.C."/>
            <person name="Stanton J.D."/>
            <person name="Ullery H.E."/>
            <person name="Wilson R.J."/>
            <person name="Serrano M.G."/>
            <person name="Buck G."/>
            <person name="Lee V."/>
            <person name="Wang Y."/>
            <person name="Carvalho R."/>
            <person name="Voegtly L."/>
            <person name="Shi R."/>
            <person name="Duckworth R."/>
            <person name="Johnson A."/>
            <person name="Loviza R."/>
            <person name="Walstead R."/>
            <person name="Shah Z."/>
            <person name="Kiflezghi M."/>
            <person name="Wade K."/>
            <person name="Ball S.L."/>
            <person name="Bradley K.W."/>
            <person name="Asai D.J."/>
            <person name="Bowman C.A."/>
            <person name="Russell D.A."/>
            <person name="Pope W.H."/>
            <person name="Jacobs-Sera D."/>
            <person name="Hendrix R.W."/>
            <person name="Hatfull G.F."/>
        </authorList>
    </citation>
    <scope>NUCLEOTIDE SEQUENCE [LARGE SCALE GENOMIC DNA]</scope>
    <source>
        <strain evidence="8 9">DSM 27710</strain>
    </source>
</reference>
<evidence type="ECO:0000313" key="8">
    <source>
        <dbReference type="EMBL" id="AKU91439.1"/>
    </source>
</evidence>
<dbReference type="PANTHER" id="PTHR43141:SF4">
    <property type="entry name" value="CYTOCHROME BD2 SUBUNIT II"/>
    <property type="match status" value="1"/>
</dbReference>
<dbReference type="RefSeq" id="WP_050725747.1">
    <property type="nucleotide sequence ID" value="NZ_CP012332.1"/>
</dbReference>
<keyword evidence="4 7" id="KW-0812">Transmembrane</keyword>
<dbReference type="EMBL" id="CP012332">
    <property type="protein sequence ID" value="AKU91439.1"/>
    <property type="molecule type" value="Genomic_DNA"/>
</dbReference>
<feature type="transmembrane region" description="Helical" evidence="7">
    <location>
        <begin position="265"/>
        <end position="284"/>
    </location>
</feature>
<feature type="transmembrane region" description="Helical" evidence="7">
    <location>
        <begin position="304"/>
        <end position="328"/>
    </location>
</feature>
<keyword evidence="3" id="KW-1003">Cell membrane</keyword>
<keyword evidence="5 7" id="KW-1133">Transmembrane helix</keyword>
<organism evidence="8 9">
    <name type="scientific">Vulgatibacter incomptus</name>
    <dbReference type="NCBI Taxonomy" id="1391653"/>
    <lineage>
        <taxon>Bacteria</taxon>
        <taxon>Pseudomonadati</taxon>
        <taxon>Myxococcota</taxon>
        <taxon>Myxococcia</taxon>
        <taxon>Myxococcales</taxon>
        <taxon>Cystobacterineae</taxon>
        <taxon>Vulgatibacteraceae</taxon>
        <taxon>Vulgatibacter</taxon>
    </lineage>
</organism>
<dbReference type="GO" id="GO:0016682">
    <property type="term" value="F:oxidoreductase activity, acting on diphenols and related substances as donors, oxygen as acceptor"/>
    <property type="evidence" value="ECO:0007669"/>
    <property type="project" value="TreeGrafter"/>
</dbReference>
<dbReference type="AlphaFoldDB" id="A0A0K1PE81"/>
<feature type="transmembrane region" description="Helical" evidence="7">
    <location>
        <begin position="238"/>
        <end position="260"/>
    </location>
</feature>
<keyword evidence="6 7" id="KW-0472">Membrane</keyword>
<dbReference type="PANTHER" id="PTHR43141">
    <property type="entry name" value="CYTOCHROME BD2 SUBUNIT II"/>
    <property type="match status" value="1"/>
</dbReference>
<comment type="similarity">
    <text evidence="2">Belongs to the cytochrome ubiquinol oxidase subunit 2 family.</text>
</comment>
<dbReference type="InterPro" id="IPR003317">
    <property type="entry name" value="Cyt-d_oxidase_su2"/>
</dbReference>
<evidence type="ECO:0000256" key="3">
    <source>
        <dbReference type="ARBA" id="ARBA00022475"/>
    </source>
</evidence>
<keyword evidence="9" id="KW-1185">Reference proteome</keyword>
<sequence length="346" mass="37724">MILAWILAAILLVALILYAVLAGADFGAGFWDLFASGPRAARQRDLVALAIGPVWEANHVWLVLVVVLLFTAFPPAFSTLTIALHVPLALMLLGIVARASSYVFRNYDVAGDRVQRRWGNLFAYASVVTPVLLGVVVGAISSGAIRVAPEEGFRVLTGFFAPWVRVFPFAVGFFTLSLFAFVAASYLIRETRDPELQEDFRVRALVAQGGVLVFAVISAFTARVGAHEQFAIALLGSWWSWLFFAAACFVATASTALLLYRMYELARILAAAEAAIVVAGWGFAHQPFLIAPDVTIANAAAPVATLRLLVIVLAAGVVILFPSLYWLYRVFKREPIFEEMGRERAE</sequence>
<dbReference type="PATRIC" id="fig|1391653.3.peg.1915"/>
<evidence type="ECO:0000256" key="7">
    <source>
        <dbReference type="SAM" id="Phobius"/>
    </source>
</evidence>